<gene>
    <name evidence="2" type="ORF">GGP61_003736</name>
</gene>
<reference evidence="2" key="1">
    <citation type="submission" date="2022-08" db="EMBL/GenBank/DDBJ databases">
        <title>Genomic Encyclopedia of Type Strains, Phase V (KMG-V): Genome sequencing to study the core and pangenomes of soil and plant-associated prokaryotes.</title>
        <authorList>
            <person name="Whitman W."/>
        </authorList>
    </citation>
    <scope>NUCLEOTIDE SEQUENCE</scope>
    <source>
        <strain evidence="2">SP3049</strain>
    </source>
</reference>
<evidence type="ECO:0000256" key="1">
    <source>
        <dbReference type="SAM" id="MobiDB-lite"/>
    </source>
</evidence>
<sequence length="128" mass="14240">MCKKDDEALRLLREVVTGDDGNPSGANQHSEEDDGSVDNINRSSGTSKDYTLDRLAREDPAQWHDFLRDGTASIPYKSGFCTNRIDNNVLSVLIMNVRSHVIFARARADHGLREGRPYTSGDFPTRTG</sequence>
<organism evidence="2 3">
    <name type="scientific">Salinibacter ruber</name>
    <dbReference type="NCBI Taxonomy" id="146919"/>
    <lineage>
        <taxon>Bacteria</taxon>
        <taxon>Pseudomonadati</taxon>
        <taxon>Rhodothermota</taxon>
        <taxon>Rhodothermia</taxon>
        <taxon>Rhodothermales</taxon>
        <taxon>Salinibacteraceae</taxon>
        <taxon>Salinibacter</taxon>
    </lineage>
</organism>
<feature type="region of interest" description="Disordered" evidence="1">
    <location>
        <begin position="14"/>
        <end position="53"/>
    </location>
</feature>
<dbReference type="AlphaFoldDB" id="A0A9X2QGK3"/>
<dbReference type="EMBL" id="JANUAE010000027">
    <property type="protein sequence ID" value="MCS3712098.1"/>
    <property type="molecule type" value="Genomic_DNA"/>
</dbReference>
<name>A0A9X2QGK3_9BACT</name>
<accession>A0A9X2QGK3</accession>
<feature type="compositionally biased region" description="Polar residues" evidence="1">
    <location>
        <begin position="38"/>
        <end position="49"/>
    </location>
</feature>
<comment type="caution">
    <text evidence="2">The sequence shown here is derived from an EMBL/GenBank/DDBJ whole genome shotgun (WGS) entry which is preliminary data.</text>
</comment>
<evidence type="ECO:0000313" key="3">
    <source>
        <dbReference type="Proteomes" id="UP001155057"/>
    </source>
</evidence>
<dbReference type="Proteomes" id="UP001155057">
    <property type="component" value="Unassembled WGS sequence"/>
</dbReference>
<proteinExistence type="predicted"/>
<evidence type="ECO:0000313" key="2">
    <source>
        <dbReference type="EMBL" id="MCS3712098.1"/>
    </source>
</evidence>
<protein>
    <submittedName>
        <fullName evidence="2">Uncharacterized protein</fullName>
    </submittedName>
</protein>